<dbReference type="SUPFAM" id="SSF50494">
    <property type="entry name" value="Trypsin-like serine proteases"/>
    <property type="match status" value="2"/>
</dbReference>
<dbReference type="InterPro" id="IPR018114">
    <property type="entry name" value="TRYPSIN_HIS"/>
</dbReference>
<name>A0A8C3GH24_CAIMO</name>
<evidence type="ECO:0000256" key="1">
    <source>
        <dbReference type="ARBA" id="ARBA00023157"/>
    </source>
</evidence>
<protein>
    <recommendedName>
        <fullName evidence="4">Peptidase S1 domain-containing protein</fullName>
    </recommendedName>
</protein>
<reference evidence="5" key="3">
    <citation type="submission" date="2025-09" db="UniProtKB">
        <authorList>
            <consortium name="Ensembl"/>
        </authorList>
    </citation>
    <scope>IDENTIFICATION</scope>
</reference>
<dbReference type="Ensembl" id="ENSCMMT00000009789.1">
    <property type="protein sequence ID" value="ENSCMMP00000008879.1"/>
    <property type="gene ID" value="ENSCMMG00000005648.1"/>
</dbReference>
<feature type="signal peptide" evidence="3">
    <location>
        <begin position="1"/>
        <end position="20"/>
    </location>
</feature>
<dbReference type="AlphaFoldDB" id="A0A8C3GH24"/>
<feature type="compositionally biased region" description="Pro residues" evidence="2">
    <location>
        <begin position="215"/>
        <end position="227"/>
    </location>
</feature>
<dbReference type="PROSITE" id="PS50240">
    <property type="entry name" value="TRYPSIN_DOM"/>
    <property type="match status" value="1"/>
</dbReference>
<reference evidence="5" key="2">
    <citation type="submission" date="2025-08" db="UniProtKB">
        <authorList>
            <consortium name="Ensembl"/>
        </authorList>
    </citation>
    <scope>IDENTIFICATION</scope>
</reference>
<evidence type="ECO:0000256" key="2">
    <source>
        <dbReference type="SAM" id="MobiDB-lite"/>
    </source>
</evidence>
<dbReference type="GO" id="GO:0004252">
    <property type="term" value="F:serine-type endopeptidase activity"/>
    <property type="evidence" value="ECO:0007669"/>
    <property type="project" value="InterPro"/>
</dbReference>
<feature type="region of interest" description="Disordered" evidence="2">
    <location>
        <begin position="451"/>
        <end position="506"/>
    </location>
</feature>
<dbReference type="PANTHER" id="PTHR24271">
    <property type="entry name" value="KALLIKREIN-RELATED"/>
    <property type="match status" value="1"/>
</dbReference>
<evidence type="ECO:0000313" key="5">
    <source>
        <dbReference type="Ensembl" id="ENSCMMP00000008879.1"/>
    </source>
</evidence>
<feature type="domain" description="Peptidase S1" evidence="4">
    <location>
        <begin position="75"/>
        <end position="446"/>
    </location>
</feature>
<dbReference type="SMART" id="SM00020">
    <property type="entry name" value="Tryp_SPc"/>
    <property type="match status" value="1"/>
</dbReference>
<dbReference type="PROSITE" id="PS00134">
    <property type="entry name" value="TRYPSIN_HIS"/>
    <property type="match status" value="1"/>
</dbReference>
<feature type="compositionally biased region" description="Basic and acidic residues" evidence="2">
    <location>
        <begin position="483"/>
        <end position="496"/>
    </location>
</feature>
<evidence type="ECO:0000313" key="6">
    <source>
        <dbReference type="Proteomes" id="UP000694556"/>
    </source>
</evidence>
<dbReference type="PANTHER" id="PTHR24271:SF55">
    <property type="entry name" value="SERINE PROTEASE 57"/>
    <property type="match status" value="1"/>
</dbReference>
<dbReference type="CDD" id="cd00190">
    <property type="entry name" value="Tryp_SPc"/>
    <property type="match status" value="1"/>
</dbReference>
<dbReference type="PRINTS" id="PR00722">
    <property type="entry name" value="CHYMOTRYPSIN"/>
</dbReference>
<accession>A0A8C3GH24</accession>
<feature type="chain" id="PRO_5034413188" description="Peptidase S1 domain-containing protein" evidence="3">
    <location>
        <begin position="21"/>
        <end position="506"/>
    </location>
</feature>
<dbReference type="InterPro" id="IPR009003">
    <property type="entry name" value="Peptidase_S1_PA"/>
</dbReference>
<evidence type="ECO:0000259" key="4">
    <source>
        <dbReference type="PROSITE" id="PS50240"/>
    </source>
</evidence>
<organism evidence="5 6">
    <name type="scientific">Cairina moschata</name>
    <name type="common">Muscovy duck</name>
    <dbReference type="NCBI Taxonomy" id="8855"/>
    <lineage>
        <taxon>Eukaryota</taxon>
        <taxon>Metazoa</taxon>
        <taxon>Chordata</taxon>
        <taxon>Craniata</taxon>
        <taxon>Vertebrata</taxon>
        <taxon>Euteleostomi</taxon>
        <taxon>Archelosauria</taxon>
        <taxon>Archosauria</taxon>
        <taxon>Dinosauria</taxon>
        <taxon>Saurischia</taxon>
        <taxon>Theropoda</taxon>
        <taxon>Coelurosauria</taxon>
        <taxon>Aves</taxon>
        <taxon>Neognathae</taxon>
        <taxon>Galloanserae</taxon>
        <taxon>Anseriformes</taxon>
        <taxon>Anatidae</taxon>
        <taxon>Anatinae</taxon>
        <taxon>Cairina</taxon>
    </lineage>
</organism>
<keyword evidence="1" id="KW-1015">Disulfide bond</keyword>
<dbReference type="Pfam" id="PF00089">
    <property type="entry name" value="Trypsin"/>
    <property type="match status" value="2"/>
</dbReference>
<sequence>MVTALLILSLGGSVLLPALGPAGNGTAGAAGPVPPPQPGWGRGAWGWSLSTREWRWGPPAAAQHPHPPGARGSRVIGGKAALPHSWPFIASIQMDGQHFCGGFLVWPKWVMTAAHCPIPRHNPSVRVVLGAHRLERPEESQQVFGVEESIAHPLYDPRTVDNDIRLLRVSPAPPRWGSPGGSRQVPAPGPAAARCQRFAGERRWRRPRRGWGGLPAPPRPPSRPGPLPGRGGSKISRGRGGGERGPRQQPGWPGEGGGQELCAGGSASTRGGGGGKEEPAPPAPCPAEQVGHAEQVREAHPPALAAHRPEARDRLPGAGLGGHLQLRRAPRAADGDRHGHRQAQPVPHAVAGPRLGQHAVRGQPQRHAAGRLRGECVPGPGPAVPGGCYSASRPLALQGDSGGPLVFKGKVYGIVSFSGERCGDRRYPDIYTKISNYIDWVHLTVLKHRHPEGQQKHNPGPGAAKGPGAGRLRGPAGGPRHRSGLEAPRRAGKGWDTRAPLQLQGL</sequence>
<keyword evidence="6" id="KW-1185">Reference proteome</keyword>
<feature type="region of interest" description="Disordered" evidence="2">
    <location>
        <begin position="329"/>
        <end position="352"/>
    </location>
</feature>
<dbReference type="InterPro" id="IPR001314">
    <property type="entry name" value="Peptidase_S1A"/>
</dbReference>
<evidence type="ECO:0000256" key="3">
    <source>
        <dbReference type="SAM" id="SignalP"/>
    </source>
</evidence>
<keyword evidence="3" id="KW-0732">Signal</keyword>
<feature type="compositionally biased region" description="Gly residues" evidence="2">
    <location>
        <begin position="463"/>
        <end position="477"/>
    </location>
</feature>
<dbReference type="FunFam" id="2.40.10.10:FF:000005">
    <property type="entry name" value="Serine protease 37"/>
    <property type="match status" value="1"/>
</dbReference>
<dbReference type="Gene3D" id="2.40.10.10">
    <property type="entry name" value="Trypsin-like serine proteases"/>
    <property type="match status" value="3"/>
</dbReference>
<dbReference type="InterPro" id="IPR043504">
    <property type="entry name" value="Peptidase_S1_PA_chymotrypsin"/>
</dbReference>
<dbReference type="GO" id="GO:0006508">
    <property type="term" value="P:proteolysis"/>
    <property type="evidence" value="ECO:0007669"/>
    <property type="project" value="InterPro"/>
</dbReference>
<reference evidence="5" key="1">
    <citation type="submission" date="2018-09" db="EMBL/GenBank/DDBJ databases">
        <title>Common duck and Muscovy duck high density SNP chip.</title>
        <authorList>
            <person name="Vignal A."/>
            <person name="Thebault N."/>
            <person name="Warren W.C."/>
        </authorList>
    </citation>
    <scope>NUCLEOTIDE SEQUENCE [LARGE SCALE GENOMIC DNA]</scope>
</reference>
<feature type="compositionally biased region" description="Low complexity" evidence="2">
    <location>
        <begin position="260"/>
        <end position="269"/>
    </location>
</feature>
<proteinExistence type="predicted"/>
<dbReference type="Proteomes" id="UP000694556">
    <property type="component" value="Chromosome 29"/>
</dbReference>
<dbReference type="InterPro" id="IPR001254">
    <property type="entry name" value="Trypsin_dom"/>
</dbReference>
<feature type="region of interest" description="Disordered" evidence="2">
    <location>
        <begin position="171"/>
        <end position="300"/>
    </location>
</feature>